<dbReference type="Proteomes" id="UP000030129">
    <property type="component" value="Unassembled WGS sequence"/>
</dbReference>
<dbReference type="InterPro" id="IPR039910">
    <property type="entry name" value="D15-like"/>
</dbReference>
<protein>
    <submittedName>
        <fullName evidence="7">Surface antigen (D15)</fullName>
    </submittedName>
</protein>
<evidence type="ECO:0000256" key="3">
    <source>
        <dbReference type="ARBA" id="ARBA00022729"/>
    </source>
</evidence>
<dbReference type="PANTHER" id="PTHR12815:SF47">
    <property type="entry name" value="TRANSLOCATION AND ASSEMBLY MODULE SUBUNIT TAMA"/>
    <property type="match status" value="1"/>
</dbReference>
<dbReference type="PANTHER" id="PTHR12815">
    <property type="entry name" value="SORTING AND ASSEMBLY MACHINERY SAMM50 PROTEIN FAMILY MEMBER"/>
    <property type="match status" value="1"/>
</dbReference>
<dbReference type="STRING" id="1406840.Q763_10240"/>
<evidence type="ECO:0000313" key="7">
    <source>
        <dbReference type="EMBL" id="KGO80896.1"/>
    </source>
</evidence>
<evidence type="ECO:0000259" key="6">
    <source>
        <dbReference type="Pfam" id="PF01103"/>
    </source>
</evidence>
<dbReference type="GO" id="GO:0019867">
    <property type="term" value="C:outer membrane"/>
    <property type="evidence" value="ECO:0007669"/>
    <property type="project" value="InterPro"/>
</dbReference>
<comment type="caution">
    <text evidence="7">The sequence shown here is derived from an EMBL/GenBank/DDBJ whole genome shotgun (WGS) entry which is preliminary data.</text>
</comment>
<evidence type="ECO:0000256" key="2">
    <source>
        <dbReference type="ARBA" id="ARBA00022692"/>
    </source>
</evidence>
<evidence type="ECO:0000256" key="4">
    <source>
        <dbReference type="ARBA" id="ARBA00023136"/>
    </source>
</evidence>
<dbReference type="Gene3D" id="2.40.160.50">
    <property type="entry name" value="membrane protein fhac: a member of the omp85/tpsb transporter family"/>
    <property type="match status" value="1"/>
</dbReference>
<keyword evidence="2" id="KW-0812">Transmembrane</keyword>
<dbReference type="PROSITE" id="PS51257">
    <property type="entry name" value="PROKAR_LIPOPROTEIN"/>
    <property type="match status" value="1"/>
</dbReference>
<accession>A0A0A2LNJ0</accession>
<dbReference type="Gene3D" id="3.10.20.310">
    <property type="entry name" value="membrane protein fhac"/>
    <property type="match status" value="1"/>
</dbReference>
<keyword evidence="4" id="KW-0472">Membrane</keyword>
<evidence type="ECO:0000256" key="5">
    <source>
        <dbReference type="ARBA" id="ARBA00023237"/>
    </source>
</evidence>
<feature type="domain" description="Bacterial surface antigen (D15)" evidence="6">
    <location>
        <begin position="380"/>
        <end position="746"/>
    </location>
</feature>
<dbReference type="InterPro" id="IPR000184">
    <property type="entry name" value="Bac_surfAg_D15"/>
</dbReference>
<keyword evidence="8" id="KW-1185">Reference proteome</keyword>
<sequence>MSNISKYILFTFLLLILYSCSNTRYLQDGEMLYTGAEVKVEDTTMSRRERKDLEAQMEELARPKPNRSFLGLKIKLYLYNIAGEPKKDKGFRYWLRNKVGEPPVLFGQVDMDYNADVLQSHVENNGYFKARTSADSTSTGNKKVKAIYTVKPKWQYKIRNVEFPKDSASTQLDSAVARTQRRTRLRKGRPYDLDVIKDERDRIDQRLKQKGYYFFNPDYILVRADSTVGDHQVDMKLIVKKETPEKAQRQYRINNIYIYPNYSLNDSRDTIRAKTTLTDSTQQYKDFTIIDPHNTFKPLIYDRTLYFHKGDLYNRNDHNLSLSRLISLGTFRFVKNEFKVNDSLNNTLDAYYYLTPMPKKSIRTELSAKTNSANYNGSELTVNWSNRNTFKGAELLSISAFGGLEVQMGGQNKGYNIYRVGGETSLVWPRFITPFPVHSPSAFVPKTRALVNYEYQKRIHLYALNSFRSQFSYLWKEDATKEHQLNVFDVNYVSPNNVTDEYQQQADSIPSLQRVIDKQLIIAPSYSYTFTNTNRKYKRHTIYYKGSVEVAGTLSGLVTGANAKKGDTISILGVPFSQYTKTEHEFRYYMRLGRDSKLAARVIAGIGVPYGNSTELPFIRQFFSGGTNSLRAFRARSVGPGVYYAKDSDGQPLEDTFLPDQSGDIKLELNLEYRAKLYSIIHGAVFVDAGNVWLWNKKDDKPGGEFSSGFMDQLAVGTGLGLRLDLDFLVLRLDGAFPIRNLNYNTNRYEWVIDDVKMGSKTWRKDNLVFNLAIGYPF</sequence>
<evidence type="ECO:0000313" key="8">
    <source>
        <dbReference type="Proteomes" id="UP000030129"/>
    </source>
</evidence>
<dbReference type="RefSeq" id="WP_035133748.1">
    <property type="nucleotide sequence ID" value="NZ_JRLV01000009.1"/>
</dbReference>
<keyword evidence="3" id="KW-0732">Signal</keyword>
<organism evidence="7 8">
    <name type="scientific">Flavobacterium beibuense F44-8</name>
    <dbReference type="NCBI Taxonomy" id="1406840"/>
    <lineage>
        <taxon>Bacteria</taxon>
        <taxon>Pseudomonadati</taxon>
        <taxon>Bacteroidota</taxon>
        <taxon>Flavobacteriia</taxon>
        <taxon>Flavobacteriales</taxon>
        <taxon>Flavobacteriaceae</taxon>
        <taxon>Flavobacterium</taxon>
    </lineage>
</organism>
<name>A0A0A2LNJ0_9FLAO</name>
<gene>
    <name evidence="7" type="ORF">Q763_10240</name>
</gene>
<evidence type="ECO:0000256" key="1">
    <source>
        <dbReference type="ARBA" id="ARBA00004370"/>
    </source>
</evidence>
<keyword evidence="5" id="KW-0998">Cell outer membrane</keyword>
<reference evidence="7 8" key="1">
    <citation type="submission" date="2013-09" db="EMBL/GenBank/DDBJ databases">
        <authorList>
            <person name="Zeng Z."/>
            <person name="Chen C."/>
        </authorList>
    </citation>
    <scope>NUCLEOTIDE SEQUENCE [LARGE SCALE GENOMIC DNA]</scope>
    <source>
        <strain evidence="7 8">F44-8</strain>
    </source>
</reference>
<dbReference type="EMBL" id="JRLV01000009">
    <property type="protein sequence ID" value="KGO80896.1"/>
    <property type="molecule type" value="Genomic_DNA"/>
</dbReference>
<comment type="subcellular location">
    <subcellularLocation>
        <location evidence="1">Membrane</location>
    </subcellularLocation>
</comment>
<proteinExistence type="predicted"/>
<dbReference type="Pfam" id="PF01103">
    <property type="entry name" value="Omp85"/>
    <property type="match status" value="1"/>
</dbReference>
<dbReference type="AlphaFoldDB" id="A0A0A2LNJ0"/>
<dbReference type="eggNOG" id="COG4775">
    <property type="taxonomic scope" value="Bacteria"/>
</dbReference>